<dbReference type="Proteomes" id="UP000525078">
    <property type="component" value="Unassembled WGS sequence"/>
</dbReference>
<reference evidence="3 4" key="1">
    <citation type="journal article" date="2020" name="bioRxiv">
        <title>Sequence and annotation of 42 cannabis genomes reveals extensive copy number variation in cannabinoid synthesis and pathogen resistance genes.</title>
        <authorList>
            <person name="Mckernan K.J."/>
            <person name="Helbert Y."/>
            <person name="Kane L.T."/>
            <person name="Ebling H."/>
            <person name="Zhang L."/>
            <person name="Liu B."/>
            <person name="Eaton Z."/>
            <person name="Mclaughlin S."/>
            <person name="Kingan S."/>
            <person name="Baybayan P."/>
            <person name="Concepcion G."/>
            <person name="Jordan M."/>
            <person name="Riva A."/>
            <person name="Barbazuk W."/>
            <person name="Harkins T."/>
        </authorList>
    </citation>
    <scope>NUCLEOTIDE SEQUENCE [LARGE SCALE GENOMIC DNA]</scope>
    <source>
        <strain evidence="4">cv. Jamaican Lion 4</strain>
        <tissue evidence="3">Leaf</tissue>
    </source>
</reference>
<feature type="region of interest" description="Disordered" evidence="1">
    <location>
        <begin position="183"/>
        <end position="223"/>
    </location>
</feature>
<protein>
    <recommendedName>
        <fullName evidence="2">DUF1985 domain-containing protein</fullName>
    </recommendedName>
</protein>
<comment type="caution">
    <text evidence="3">The sequence shown here is derived from an EMBL/GenBank/DDBJ whole genome shotgun (WGS) entry which is preliminary data.</text>
</comment>
<dbReference type="AlphaFoldDB" id="A0A7J6E4E4"/>
<evidence type="ECO:0000313" key="4">
    <source>
        <dbReference type="Proteomes" id="UP000525078"/>
    </source>
</evidence>
<evidence type="ECO:0000259" key="2">
    <source>
        <dbReference type="Pfam" id="PF09331"/>
    </source>
</evidence>
<feature type="domain" description="DUF1985" evidence="2">
    <location>
        <begin position="330"/>
        <end position="453"/>
    </location>
</feature>
<sequence length="462" mass="52382">MRADMRRKNYRVGSQWLQTDLDGGAVVVVAPAVRMVMNTEVNASPKIMDVDCVDHGGDHDPMKLGRQKKKEIYMESVKMCRQPGGDGDAQSLASDEENNDDEDLVVLLDTFLLRQSTQAFHLRCGSLSRRSSGAALQSEEIGFWRGRMTDKVRIEEVQSTTKKQRIATHTHIKGLGLEIAADKKKMENVSDDGDRDDSDRSGGSGGSSDGSRGSALQTKRKRVVEKVKKEDVRNVKKMKQVAEDLPEDYDSEDLEVEVRNDLKEWDLYFKPGEKIQGKVMLFPNQDNIVVKNINSKLTKDQRKLFRGTCFGYFLDSHPVGFQSQLVHNALHREVYQKNEKEMWFKFGDENFRFSLAEFAVVSGLLCVGDADLSKYTHRENAFVDRYFCDQTVTVSAVEHRFMYSDFKSDEYAVKMAVLYLVTNCLISSVYSKKVPVEILNIIGVDEYGSFPWADLLLTQNGI</sequence>
<dbReference type="Pfam" id="PF09331">
    <property type="entry name" value="DUF1985"/>
    <property type="match status" value="1"/>
</dbReference>
<proteinExistence type="predicted"/>
<evidence type="ECO:0000256" key="1">
    <source>
        <dbReference type="SAM" id="MobiDB-lite"/>
    </source>
</evidence>
<name>A0A7J6E4E4_CANSA</name>
<dbReference type="EMBL" id="JAATIP010000298">
    <property type="protein sequence ID" value="KAF4353293.1"/>
    <property type="molecule type" value="Genomic_DNA"/>
</dbReference>
<dbReference type="InterPro" id="IPR015410">
    <property type="entry name" value="DUF1985"/>
</dbReference>
<dbReference type="PANTHER" id="PTHR48449">
    <property type="entry name" value="DUF1985 DOMAIN-CONTAINING PROTEIN"/>
    <property type="match status" value="1"/>
</dbReference>
<evidence type="ECO:0000313" key="3">
    <source>
        <dbReference type="EMBL" id="KAF4353293.1"/>
    </source>
</evidence>
<organism evidence="3 4">
    <name type="scientific">Cannabis sativa</name>
    <name type="common">Hemp</name>
    <name type="synonym">Marijuana</name>
    <dbReference type="NCBI Taxonomy" id="3483"/>
    <lineage>
        <taxon>Eukaryota</taxon>
        <taxon>Viridiplantae</taxon>
        <taxon>Streptophyta</taxon>
        <taxon>Embryophyta</taxon>
        <taxon>Tracheophyta</taxon>
        <taxon>Spermatophyta</taxon>
        <taxon>Magnoliopsida</taxon>
        <taxon>eudicotyledons</taxon>
        <taxon>Gunneridae</taxon>
        <taxon>Pentapetalae</taxon>
        <taxon>rosids</taxon>
        <taxon>fabids</taxon>
        <taxon>Rosales</taxon>
        <taxon>Cannabaceae</taxon>
        <taxon>Cannabis</taxon>
    </lineage>
</organism>
<gene>
    <name evidence="3" type="ORF">F8388_026296</name>
</gene>
<accession>A0A7J6E4E4</accession>
<dbReference type="PANTHER" id="PTHR48449:SF1">
    <property type="entry name" value="DUF1985 DOMAIN-CONTAINING PROTEIN"/>
    <property type="match status" value="1"/>
</dbReference>